<protein>
    <submittedName>
        <fullName evidence="1">Uncharacterized protein</fullName>
    </submittedName>
</protein>
<reference evidence="1" key="1">
    <citation type="journal article" date="2011" name="Genome Biol.">
        <title>The draft genome of the carcinogenic human liver fluke Clonorchis sinensis.</title>
        <authorList>
            <person name="Wang X."/>
            <person name="Chen W."/>
            <person name="Huang Y."/>
            <person name="Sun J."/>
            <person name="Men J."/>
            <person name="Liu H."/>
            <person name="Luo F."/>
            <person name="Guo L."/>
            <person name="Lv X."/>
            <person name="Deng C."/>
            <person name="Zhou C."/>
            <person name="Fan Y."/>
            <person name="Li X."/>
            <person name="Huang L."/>
            <person name="Hu Y."/>
            <person name="Liang C."/>
            <person name="Hu X."/>
            <person name="Xu J."/>
            <person name="Yu X."/>
        </authorList>
    </citation>
    <scope>NUCLEOTIDE SEQUENCE [LARGE SCALE GENOMIC DNA]</scope>
    <source>
        <strain evidence="1">Henan</strain>
    </source>
</reference>
<name>G7Y7D4_CLOSI</name>
<organism evidence="1 2">
    <name type="scientific">Clonorchis sinensis</name>
    <name type="common">Chinese liver fluke</name>
    <dbReference type="NCBI Taxonomy" id="79923"/>
    <lineage>
        <taxon>Eukaryota</taxon>
        <taxon>Metazoa</taxon>
        <taxon>Spiralia</taxon>
        <taxon>Lophotrochozoa</taxon>
        <taxon>Platyhelminthes</taxon>
        <taxon>Trematoda</taxon>
        <taxon>Digenea</taxon>
        <taxon>Opisthorchiida</taxon>
        <taxon>Opisthorchiata</taxon>
        <taxon>Opisthorchiidae</taxon>
        <taxon>Clonorchis</taxon>
    </lineage>
</organism>
<keyword evidence="2" id="KW-1185">Reference proteome</keyword>
<dbReference type="AlphaFoldDB" id="G7Y7D4"/>
<accession>G7Y7D4</accession>
<sequence length="317" mass="36676">MCSHILGEDWHLALEFYVEQRDHRKPRPRDCDQKRAIPVLRGSDREVDSVWPSKEVGNQSGLKYQFPLPDPNLSTQWNNSTAAEYVSLQWIPRNLYHAVFSDCLGENEFMPTKSIIVPKLRKLNPIESDALTVSSIRSDEQCCYLRKMSGQEFLDIAMVSHRWFVIPIHNKGRIVYPAFISLPEAIVPVSPYHRRATLDLSSPLVKARQYCTSLALLCFEAQATNMQACCHYSVCERCKPLDSHIRRARVSLLVVDRRAWLGEQINRHLINNQYSDKTNFSLHNKLSQFVPLYTSIHEVFEGKGCKIFNELLYHQTK</sequence>
<reference key="2">
    <citation type="submission" date="2011-10" db="EMBL/GenBank/DDBJ databases">
        <title>The genome and transcriptome sequence of Clonorchis sinensis provide insights into the carcinogenic liver fluke.</title>
        <authorList>
            <person name="Wang X."/>
            <person name="Huang Y."/>
            <person name="Chen W."/>
            <person name="Liu H."/>
            <person name="Guo L."/>
            <person name="Chen Y."/>
            <person name="Luo F."/>
            <person name="Zhou W."/>
            <person name="Sun J."/>
            <person name="Mao Q."/>
            <person name="Liang P."/>
            <person name="Zhou C."/>
            <person name="Tian Y."/>
            <person name="Men J."/>
            <person name="Lv X."/>
            <person name="Huang L."/>
            <person name="Zhou J."/>
            <person name="Hu Y."/>
            <person name="Li R."/>
            <person name="Zhang F."/>
            <person name="Lei H."/>
            <person name="Li X."/>
            <person name="Hu X."/>
            <person name="Liang C."/>
            <person name="Xu J."/>
            <person name="Wu Z."/>
            <person name="Yu X."/>
        </authorList>
    </citation>
    <scope>NUCLEOTIDE SEQUENCE</scope>
    <source>
        <strain>Henan</strain>
    </source>
</reference>
<proteinExistence type="predicted"/>
<evidence type="ECO:0000313" key="1">
    <source>
        <dbReference type="EMBL" id="GAA48869.1"/>
    </source>
</evidence>
<dbReference type="Proteomes" id="UP000008909">
    <property type="component" value="Unassembled WGS sequence"/>
</dbReference>
<dbReference type="EMBL" id="DF142915">
    <property type="protein sequence ID" value="GAA48869.1"/>
    <property type="molecule type" value="Genomic_DNA"/>
</dbReference>
<gene>
    <name evidence="1" type="ORF">CLF_102151</name>
</gene>
<evidence type="ECO:0000313" key="2">
    <source>
        <dbReference type="Proteomes" id="UP000008909"/>
    </source>
</evidence>